<organism evidence="5 6">
    <name type="scientific">Papaver somniferum</name>
    <name type="common">Opium poppy</name>
    <dbReference type="NCBI Taxonomy" id="3469"/>
    <lineage>
        <taxon>Eukaryota</taxon>
        <taxon>Viridiplantae</taxon>
        <taxon>Streptophyta</taxon>
        <taxon>Embryophyta</taxon>
        <taxon>Tracheophyta</taxon>
        <taxon>Spermatophyta</taxon>
        <taxon>Magnoliopsida</taxon>
        <taxon>Ranunculales</taxon>
        <taxon>Papaveraceae</taxon>
        <taxon>Papaveroideae</taxon>
        <taxon>Papaver</taxon>
    </lineage>
</organism>
<accession>A0A4Y7IKE2</accession>
<dbReference type="GO" id="GO:1990904">
    <property type="term" value="C:ribonucleoprotein complex"/>
    <property type="evidence" value="ECO:0007669"/>
    <property type="project" value="UniProtKB-KW"/>
</dbReference>
<gene>
    <name evidence="5" type="ORF">C5167_040897</name>
</gene>
<feature type="compositionally biased region" description="Basic residues" evidence="4">
    <location>
        <begin position="26"/>
        <end position="36"/>
    </location>
</feature>
<feature type="region of interest" description="Disordered" evidence="4">
    <location>
        <begin position="1"/>
        <end position="36"/>
    </location>
</feature>
<keyword evidence="2 3" id="KW-0687">Ribonucleoprotein</keyword>
<dbReference type="GO" id="GO:0005840">
    <property type="term" value="C:ribosome"/>
    <property type="evidence" value="ECO:0007669"/>
    <property type="project" value="UniProtKB-KW"/>
</dbReference>
<dbReference type="Proteomes" id="UP000316621">
    <property type="component" value="Chromosome 1"/>
</dbReference>
<keyword evidence="6" id="KW-1185">Reference proteome</keyword>
<reference evidence="5 6" key="1">
    <citation type="journal article" date="2018" name="Science">
        <title>The opium poppy genome and morphinan production.</title>
        <authorList>
            <person name="Guo L."/>
            <person name="Winzer T."/>
            <person name="Yang X."/>
            <person name="Li Y."/>
            <person name="Ning Z."/>
            <person name="He Z."/>
            <person name="Teodor R."/>
            <person name="Lu Y."/>
            <person name="Bowser T.A."/>
            <person name="Graham I.A."/>
            <person name="Ye K."/>
        </authorList>
    </citation>
    <scope>NUCLEOTIDE SEQUENCE [LARGE SCALE GENOMIC DNA]</scope>
    <source>
        <strain evidence="6">cv. HN1</strain>
        <tissue evidence="5">Leaves</tissue>
    </source>
</reference>
<dbReference type="GO" id="GO:0006412">
    <property type="term" value="P:translation"/>
    <property type="evidence" value="ECO:0007669"/>
    <property type="project" value="InterPro"/>
</dbReference>
<dbReference type="InterPro" id="IPR006846">
    <property type="entry name" value="Ribosomal_eS30"/>
</dbReference>
<dbReference type="STRING" id="3469.A0A4Y7IKE2"/>
<evidence type="ECO:0000256" key="2">
    <source>
        <dbReference type="ARBA" id="ARBA00023274"/>
    </source>
</evidence>
<evidence type="ECO:0000313" key="5">
    <source>
        <dbReference type="EMBL" id="RZC47929.1"/>
    </source>
</evidence>
<dbReference type="EMBL" id="CM010715">
    <property type="protein sequence ID" value="RZC47929.1"/>
    <property type="molecule type" value="Genomic_DNA"/>
</dbReference>
<name>A0A4Y7IKE2_PAPSO</name>
<keyword evidence="1 3" id="KW-0689">Ribosomal protein</keyword>
<proteinExistence type="inferred from homology"/>
<evidence type="ECO:0000256" key="4">
    <source>
        <dbReference type="SAM" id="MobiDB-lite"/>
    </source>
</evidence>
<dbReference type="Pfam" id="PF04758">
    <property type="entry name" value="Ribosomal_S30"/>
    <property type="match status" value="1"/>
</dbReference>
<dbReference type="Gramene" id="RZC47929">
    <property type="protein sequence ID" value="RZC47929"/>
    <property type="gene ID" value="C5167_040897"/>
</dbReference>
<sequence>MRNKVYGSSALGEKVTGQNPKVAKQDRKRKPRGRTHKRMELKELEKALVMMVTSSLLVVEFSWSELVVVS</sequence>
<dbReference type="GO" id="GO:0003735">
    <property type="term" value="F:structural constituent of ribosome"/>
    <property type="evidence" value="ECO:0007669"/>
    <property type="project" value="UniProtKB-UniRule"/>
</dbReference>
<evidence type="ECO:0000256" key="1">
    <source>
        <dbReference type="ARBA" id="ARBA00022980"/>
    </source>
</evidence>
<comment type="similarity">
    <text evidence="3">Belongs to the eukaryotic ribosomal protein eS30 family.</text>
</comment>
<evidence type="ECO:0000313" key="6">
    <source>
        <dbReference type="Proteomes" id="UP000316621"/>
    </source>
</evidence>
<evidence type="ECO:0000256" key="3">
    <source>
        <dbReference type="RuleBase" id="RU364011"/>
    </source>
</evidence>
<dbReference type="AlphaFoldDB" id="A0A4Y7IKE2"/>
<protein>
    <recommendedName>
        <fullName evidence="3">40S ribosomal protein S30</fullName>
    </recommendedName>
</protein>